<evidence type="ECO:0000256" key="3">
    <source>
        <dbReference type="ARBA" id="ARBA00022558"/>
    </source>
</evidence>
<dbReference type="InterPro" id="IPR008962">
    <property type="entry name" value="PapD-like_sf"/>
</dbReference>
<dbReference type="SUPFAM" id="SSF49354">
    <property type="entry name" value="PapD-like"/>
    <property type="match status" value="1"/>
</dbReference>
<keyword evidence="5" id="KW-0574">Periplasm</keyword>
<dbReference type="OrthoDB" id="9131059at2"/>
<feature type="domain" description="Pili assembly chaperone C-terminal" evidence="10">
    <location>
        <begin position="165"/>
        <end position="220"/>
    </location>
</feature>
<name>A0A428LMK3_9ENTR</name>
<dbReference type="PROSITE" id="PS00635">
    <property type="entry name" value="PILI_CHAPERONE"/>
    <property type="match status" value="1"/>
</dbReference>
<comment type="similarity">
    <text evidence="2 8">Belongs to the periplasmic pilus chaperone family.</text>
</comment>
<evidence type="ECO:0000313" key="12">
    <source>
        <dbReference type="Proteomes" id="UP000276389"/>
    </source>
</evidence>
<proteinExistence type="inferred from homology"/>
<protein>
    <submittedName>
        <fullName evidence="11">Fimbrial chaperone</fullName>
    </submittedName>
</protein>
<evidence type="ECO:0000313" key="11">
    <source>
        <dbReference type="EMBL" id="RSK65633.1"/>
    </source>
</evidence>
<evidence type="ECO:0000259" key="9">
    <source>
        <dbReference type="Pfam" id="PF00345"/>
    </source>
</evidence>
<dbReference type="AlphaFoldDB" id="A0A428LMK3"/>
<reference evidence="11 12" key="1">
    <citation type="submission" date="2018-12" db="EMBL/GenBank/DDBJ databases">
        <title>The Genome Submission of two Enterobacter spp. strains.</title>
        <authorList>
            <person name="Wu W."/>
            <person name="Wei L."/>
            <person name="Feng Y."/>
            <person name="Zong Z."/>
        </authorList>
    </citation>
    <scope>NUCLEOTIDE SEQUENCE [LARGE SCALE GENOMIC DNA]</scope>
    <source>
        <strain evidence="11 12">WCHEHu045002</strain>
    </source>
</reference>
<dbReference type="Proteomes" id="UP000276389">
    <property type="component" value="Unassembled WGS sequence"/>
</dbReference>
<dbReference type="InterPro" id="IPR050643">
    <property type="entry name" value="Periplasmic_pilus_chap"/>
</dbReference>
<dbReference type="InterPro" id="IPR016148">
    <property type="entry name" value="Pili_assmbl_chaperone_C"/>
</dbReference>
<evidence type="ECO:0000256" key="2">
    <source>
        <dbReference type="ARBA" id="ARBA00007399"/>
    </source>
</evidence>
<keyword evidence="4" id="KW-0732">Signal</keyword>
<dbReference type="PANTHER" id="PTHR30251:SF2">
    <property type="entry name" value="FIMBRIAL CHAPERONE YADV-RELATED"/>
    <property type="match status" value="1"/>
</dbReference>
<dbReference type="Gene3D" id="2.60.40.10">
    <property type="entry name" value="Immunoglobulins"/>
    <property type="match status" value="2"/>
</dbReference>
<dbReference type="InterPro" id="IPR013783">
    <property type="entry name" value="Ig-like_fold"/>
</dbReference>
<dbReference type="InterPro" id="IPR036316">
    <property type="entry name" value="Pili_assmbl_chap_C_dom_sf"/>
</dbReference>
<dbReference type="InterPro" id="IPR018046">
    <property type="entry name" value="Pili_assmbl_chaperone_CS"/>
</dbReference>
<dbReference type="Pfam" id="PF00345">
    <property type="entry name" value="PapD_N"/>
    <property type="match status" value="1"/>
</dbReference>
<dbReference type="FunFam" id="2.60.40.10:FF:000458">
    <property type="entry name" value="Molecular chaperone FimC"/>
    <property type="match status" value="1"/>
</dbReference>
<accession>A0A428LMK3</accession>
<evidence type="ECO:0000256" key="5">
    <source>
        <dbReference type="ARBA" id="ARBA00022764"/>
    </source>
</evidence>
<evidence type="ECO:0000256" key="1">
    <source>
        <dbReference type="ARBA" id="ARBA00004418"/>
    </source>
</evidence>
<comment type="caution">
    <text evidence="11">The sequence shown here is derived from an EMBL/GenBank/DDBJ whole genome shotgun (WGS) entry which is preliminary data.</text>
</comment>
<gene>
    <name evidence="11" type="ORF">EJE24_16180</name>
</gene>
<dbReference type="SUPFAM" id="SSF49584">
    <property type="entry name" value="Periplasmic chaperone C-domain"/>
    <property type="match status" value="1"/>
</dbReference>
<dbReference type="RefSeq" id="WP_119936481.1">
    <property type="nucleotide sequence ID" value="NZ_CAMLPR010000117.1"/>
</dbReference>
<dbReference type="Pfam" id="PF02753">
    <property type="entry name" value="PapD_C"/>
    <property type="match status" value="1"/>
</dbReference>
<evidence type="ECO:0000259" key="10">
    <source>
        <dbReference type="Pfam" id="PF02753"/>
    </source>
</evidence>
<keyword evidence="3" id="KW-1029">Fimbrium biogenesis</keyword>
<comment type="subcellular location">
    <subcellularLocation>
        <location evidence="1 8">Periplasm</location>
    </subcellularLocation>
</comment>
<evidence type="ECO:0000256" key="7">
    <source>
        <dbReference type="ARBA" id="ARBA00023319"/>
    </source>
</evidence>
<keyword evidence="7" id="KW-0393">Immunoglobulin domain</keyword>
<dbReference type="EMBL" id="RWHU01000006">
    <property type="protein sequence ID" value="RSK65633.1"/>
    <property type="molecule type" value="Genomic_DNA"/>
</dbReference>
<feature type="domain" description="Pili assembly chaperone N-terminal" evidence="9">
    <location>
        <begin position="24"/>
        <end position="142"/>
    </location>
</feature>
<dbReference type="InterPro" id="IPR016147">
    <property type="entry name" value="Pili_assmbl_chaperone_N"/>
</dbReference>
<dbReference type="GO" id="GO:0030288">
    <property type="term" value="C:outer membrane-bounded periplasmic space"/>
    <property type="evidence" value="ECO:0007669"/>
    <property type="project" value="InterPro"/>
</dbReference>
<evidence type="ECO:0000256" key="6">
    <source>
        <dbReference type="ARBA" id="ARBA00023186"/>
    </source>
</evidence>
<sequence>MPGRIVGVLLACYLTGISTLASAGVIIGGTRVIYLSDKPDATITIKNNEATVPYLIQTWIDPFNNIQTARKPPFTVIPPVSRLEAGQEKVLRIMKVEGELPQDRESVFWLNIKNIPPTSGKPNSLEIAIKTRIKLFWRPATLNITPERAASRVKWHVQNRQLILENPTPLYINVMNVTVDGKDVPLNIVPPFETLHLPLPEGVNGRALVWRFVNDFGAISQDIKVAL</sequence>
<evidence type="ECO:0000256" key="4">
    <source>
        <dbReference type="ARBA" id="ARBA00022729"/>
    </source>
</evidence>
<organism evidence="11 12">
    <name type="scientific">Enterobacter huaxiensis</name>
    <dbReference type="NCBI Taxonomy" id="2494702"/>
    <lineage>
        <taxon>Bacteria</taxon>
        <taxon>Pseudomonadati</taxon>
        <taxon>Pseudomonadota</taxon>
        <taxon>Gammaproteobacteria</taxon>
        <taxon>Enterobacterales</taxon>
        <taxon>Enterobacteriaceae</taxon>
        <taxon>Enterobacter</taxon>
    </lineage>
</organism>
<dbReference type="PRINTS" id="PR00969">
    <property type="entry name" value="CHAPERONPILI"/>
</dbReference>
<dbReference type="PANTHER" id="PTHR30251">
    <property type="entry name" value="PILUS ASSEMBLY CHAPERONE"/>
    <property type="match status" value="1"/>
</dbReference>
<dbReference type="GO" id="GO:0071555">
    <property type="term" value="P:cell wall organization"/>
    <property type="evidence" value="ECO:0007669"/>
    <property type="project" value="InterPro"/>
</dbReference>
<keyword evidence="6 8" id="KW-0143">Chaperone</keyword>
<dbReference type="NCBIfam" id="NF011818">
    <property type="entry name" value="PRK15290.1"/>
    <property type="match status" value="1"/>
</dbReference>
<dbReference type="InterPro" id="IPR001829">
    <property type="entry name" value="Pili_assmbl_chaperone_bac"/>
</dbReference>
<evidence type="ECO:0000256" key="8">
    <source>
        <dbReference type="RuleBase" id="RU003918"/>
    </source>
</evidence>